<dbReference type="EMBL" id="JAEMUH010000024">
    <property type="protein sequence ID" value="MBJ7552602.1"/>
    <property type="molecule type" value="Genomic_DNA"/>
</dbReference>
<accession>A0ABS0ZFZ6</accession>
<evidence type="ECO:0000313" key="2">
    <source>
        <dbReference type="Proteomes" id="UP000598488"/>
    </source>
</evidence>
<gene>
    <name evidence="1" type="ORF">JHD44_18175</name>
</gene>
<dbReference type="Proteomes" id="UP000598488">
    <property type="component" value="Unassembled WGS sequence"/>
</dbReference>
<proteinExistence type="predicted"/>
<reference evidence="1 2" key="1">
    <citation type="submission" date="2020-12" db="EMBL/GenBank/DDBJ databases">
        <title>Comparative genome analysis of fungal antagonists Marinomonas ostreistagni 398 and M. spartinae 468.</title>
        <authorList>
            <person name="Fields J.L."/>
            <person name="Mavrodi O.V."/>
            <person name="Biber P.D."/>
            <person name="Indest K.J."/>
            <person name="Mavrodi D.V."/>
        </authorList>
    </citation>
    <scope>NUCLEOTIDE SEQUENCE [LARGE SCALE GENOMIC DNA]</scope>
    <source>
        <strain evidence="1 2">USM7</strain>
    </source>
</reference>
<evidence type="ECO:0000313" key="1">
    <source>
        <dbReference type="EMBL" id="MBJ7552602.1"/>
    </source>
</evidence>
<comment type="caution">
    <text evidence="1">The sequence shown here is derived from an EMBL/GenBank/DDBJ whole genome shotgun (WGS) entry which is preliminary data.</text>
</comment>
<protein>
    <submittedName>
        <fullName evidence="1">Uncharacterized protein</fullName>
    </submittedName>
</protein>
<name>A0ABS0ZFZ6_9GAMM</name>
<organism evidence="1 2">
    <name type="scientific">Marinomonas ostreistagni</name>
    <dbReference type="NCBI Taxonomy" id="359209"/>
    <lineage>
        <taxon>Bacteria</taxon>
        <taxon>Pseudomonadati</taxon>
        <taxon>Pseudomonadota</taxon>
        <taxon>Gammaproteobacteria</taxon>
        <taxon>Oceanospirillales</taxon>
        <taxon>Oceanospirillaceae</taxon>
        <taxon>Marinomonas</taxon>
    </lineage>
</organism>
<dbReference type="RefSeq" id="WP_199464142.1">
    <property type="nucleotide sequence ID" value="NZ_JAEMUH010000024.1"/>
</dbReference>
<keyword evidence="2" id="KW-1185">Reference proteome</keyword>
<feature type="non-terminal residue" evidence="1">
    <location>
        <position position="1"/>
    </location>
</feature>
<sequence>KDSGEVVLQTLVVIALSNKAELVLITQGKGMAKTSIHDAIAFMKDGYKEQRAFMEILNFLIEESTVDKVLVHIDAISDEDIGLDFDLIRNMINTLEPPRKEQAEAFTRFFEDHHDNAKLKEELAQISNA</sequence>